<keyword evidence="3" id="KW-1185">Reference proteome</keyword>
<dbReference type="AlphaFoldDB" id="A0A9P4QIC6"/>
<keyword evidence="1" id="KW-1133">Transmembrane helix</keyword>
<organism evidence="2 3">
    <name type="scientific">Polyplosphaeria fusca</name>
    <dbReference type="NCBI Taxonomy" id="682080"/>
    <lineage>
        <taxon>Eukaryota</taxon>
        <taxon>Fungi</taxon>
        <taxon>Dikarya</taxon>
        <taxon>Ascomycota</taxon>
        <taxon>Pezizomycotina</taxon>
        <taxon>Dothideomycetes</taxon>
        <taxon>Pleosporomycetidae</taxon>
        <taxon>Pleosporales</taxon>
        <taxon>Tetraplosphaeriaceae</taxon>
        <taxon>Polyplosphaeria</taxon>
    </lineage>
</organism>
<proteinExistence type="predicted"/>
<dbReference type="Proteomes" id="UP000799444">
    <property type="component" value="Unassembled WGS sequence"/>
</dbReference>
<reference evidence="2" key="1">
    <citation type="journal article" date="2020" name="Stud. Mycol.">
        <title>101 Dothideomycetes genomes: a test case for predicting lifestyles and emergence of pathogens.</title>
        <authorList>
            <person name="Haridas S."/>
            <person name="Albert R."/>
            <person name="Binder M."/>
            <person name="Bloem J."/>
            <person name="Labutti K."/>
            <person name="Salamov A."/>
            <person name="Andreopoulos B."/>
            <person name="Baker S."/>
            <person name="Barry K."/>
            <person name="Bills G."/>
            <person name="Bluhm B."/>
            <person name="Cannon C."/>
            <person name="Castanera R."/>
            <person name="Culley D."/>
            <person name="Daum C."/>
            <person name="Ezra D."/>
            <person name="Gonzalez J."/>
            <person name="Henrissat B."/>
            <person name="Kuo A."/>
            <person name="Liang C."/>
            <person name="Lipzen A."/>
            <person name="Lutzoni F."/>
            <person name="Magnuson J."/>
            <person name="Mondo S."/>
            <person name="Nolan M."/>
            <person name="Ohm R."/>
            <person name="Pangilinan J."/>
            <person name="Park H.-J."/>
            <person name="Ramirez L."/>
            <person name="Alfaro M."/>
            <person name="Sun H."/>
            <person name="Tritt A."/>
            <person name="Yoshinaga Y."/>
            <person name="Zwiers L.-H."/>
            <person name="Turgeon B."/>
            <person name="Goodwin S."/>
            <person name="Spatafora J."/>
            <person name="Crous P."/>
            <person name="Grigoriev I."/>
        </authorList>
    </citation>
    <scope>NUCLEOTIDE SEQUENCE</scope>
    <source>
        <strain evidence="2">CBS 125425</strain>
    </source>
</reference>
<evidence type="ECO:0000313" key="3">
    <source>
        <dbReference type="Proteomes" id="UP000799444"/>
    </source>
</evidence>
<feature type="transmembrane region" description="Helical" evidence="1">
    <location>
        <begin position="251"/>
        <end position="268"/>
    </location>
</feature>
<dbReference type="OrthoDB" id="408152at2759"/>
<dbReference type="PANTHER" id="PTHR36978:SF4">
    <property type="entry name" value="P-LOOP CONTAINING NUCLEOSIDE TRIPHOSPHATE HYDROLASE PROTEIN"/>
    <property type="match status" value="1"/>
</dbReference>
<evidence type="ECO:0000256" key="1">
    <source>
        <dbReference type="SAM" id="Phobius"/>
    </source>
</evidence>
<accession>A0A9P4QIC6</accession>
<name>A0A9P4QIC6_9PLEO</name>
<dbReference type="InterPro" id="IPR027417">
    <property type="entry name" value="P-loop_NTPase"/>
</dbReference>
<keyword evidence="1" id="KW-0812">Transmembrane</keyword>
<dbReference type="InterPro" id="IPR040632">
    <property type="entry name" value="Sulfotransfer_4"/>
</dbReference>
<gene>
    <name evidence="2" type="ORF">EJ04DRAFT_582346</name>
</gene>
<sequence>MAPNRLIDTTPPNPKAKSMEVLVLGFSRTGTMSLKVAFEKLGYKPYHMSEALKNTPAGHLTFWKEALAAKFDGEGKPFGREEFDKFLGDYDVLEDIPCIMFVDELLEAYADAKVILTNRDVDSWARSVNETFFVITNWKTMPLMRRWDTVFWGPYMDIVYKIQTIWGKGDRTDRTALCQTYVDHYAHVRSKVPSSRLLEFESRDGWGPLCEFLGKAVPEGGYPRVNDAKNTVRMHNFVYYYRIVTLLKRPALVGVSLAVGAFAVWWGVQRGFV</sequence>
<dbReference type="PANTHER" id="PTHR36978">
    <property type="entry name" value="P-LOOP CONTAINING NUCLEOTIDE TRIPHOSPHATE HYDROLASE"/>
    <property type="match status" value="1"/>
</dbReference>
<dbReference type="Pfam" id="PF17784">
    <property type="entry name" value="Sulfotransfer_4"/>
    <property type="match status" value="1"/>
</dbReference>
<keyword evidence="1" id="KW-0472">Membrane</keyword>
<dbReference type="Gene3D" id="3.40.50.300">
    <property type="entry name" value="P-loop containing nucleotide triphosphate hydrolases"/>
    <property type="match status" value="1"/>
</dbReference>
<comment type="caution">
    <text evidence="2">The sequence shown here is derived from an EMBL/GenBank/DDBJ whole genome shotgun (WGS) entry which is preliminary data.</text>
</comment>
<evidence type="ECO:0000313" key="2">
    <source>
        <dbReference type="EMBL" id="KAF2726984.1"/>
    </source>
</evidence>
<dbReference type="SUPFAM" id="SSF52540">
    <property type="entry name" value="P-loop containing nucleoside triphosphate hydrolases"/>
    <property type="match status" value="1"/>
</dbReference>
<protein>
    <submittedName>
        <fullName evidence="2">NAD dependent epimerase/dehydratase</fullName>
    </submittedName>
</protein>
<dbReference type="EMBL" id="ML996366">
    <property type="protein sequence ID" value="KAF2726984.1"/>
    <property type="molecule type" value="Genomic_DNA"/>
</dbReference>